<name>A0ABW5ZXF0_9FLAO</name>
<dbReference type="Proteomes" id="UP001597548">
    <property type="component" value="Unassembled WGS sequence"/>
</dbReference>
<reference evidence="7" key="1">
    <citation type="journal article" date="2019" name="Int. J. Syst. Evol. Microbiol.">
        <title>The Global Catalogue of Microorganisms (GCM) 10K type strain sequencing project: providing services to taxonomists for standard genome sequencing and annotation.</title>
        <authorList>
            <consortium name="The Broad Institute Genomics Platform"/>
            <consortium name="The Broad Institute Genome Sequencing Center for Infectious Disease"/>
            <person name="Wu L."/>
            <person name="Ma J."/>
        </authorList>
    </citation>
    <scope>NUCLEOTIDE SEQUENCE [LARGE SCALE GENOMIC DNA]</scope>
    <source>
        <strain evidence="7">KCTC 32514</strain>
    </source>
</reference>
<keyword evidence="2 5" id="KW-0812">Transmembrane</keyword>
<proteinExistence type="predicted"/>
<feature type="transmembrane region" description="Helical" evidence="5">
    <location>
        <begin position="33"/>
        <end position="52"/>
    </location>
</feature>
<accession>A0ABW5ZXF0</accession>
<evidence type="ECO:0000256" key="2">
    <source>
        <dbReference type="ARBA" id="ARBA00022692"/>
    </source>
</evidence>
<evidence type="ECO:0000256" key="5">
    <source>
        <dbReference type="SAM" id="Phobius"/>
    </source>
</evidence>
<keyword evidence="4 5" id="KW-0472">Membrane</keyword>
<evidence type="ECO:0000256" key="1">
    <source>
        <dbReference type="ARBA" id="ARBA00004167"/>
    </source>
</evidence>
<evidence type="ECO:0000313" key="6">
    <source>
        <dbReference type="EMBL" id="MFD2917714.1"/>
    </source>
</evidence>
<dbReference type="PANTHER" id="PTHR30386:SF26">
    <property type="entry name" value="TRANSPORT PROTEIN COMB"/>
    <property type="match status" value="1"/>
</dbReference>
<gene>
    <name evidence="6" type="ORF">ACFS29_18825</name>
</gene>
<comment type="subcellular location">
    <subcellularLocation>
        <location evidence="1">Membrane</location>
        <topology evidence="1">Single-pass membrane protein</topology>
    </subcellularLocation>
</comment>
<organism evidence="6 7">
    <name type="scientific">Psychroserpens luteus</name>
    <dbReference type="NCBI Taxonomy" id="1434066"/>
    <lineage>
        <taxon>Bacteria</taxon>
        <taxon>Pseudomonadati</taxon>
        <taxon>Bacteroidota</taxon>
        <taxon>Flavobacteriia</taxon>
        <taxon>Flavobacteriales</taxon>
        <taxon>Flavobacteriaceae</taxon>
        <taxon>Psychroserpens</taxon>
    </lineage>
</organism>
<dbReference type="RefSeq" id="WP_194507066.1">
    <property type="nucleotide sequence ID" value="NZ_JADILU010000002.1"/>
</dbReference>
<evidence type="ECO:0000256" key="4">
    <source>
        <dbReference type="ARBA" id="ARBA00023136"/>
    </source>
</evidence>
<dbReference type="PANTHER" id="PTHR30386">
    <property type="entry name" value="MEMBRANE FUSION SUBUNIT OF EMRAB-TOLC MULTIDRUG EFFLUX PUMP"/>
    <property type="match status" value="1"/>
</dbReference>
<dbReference type="InterPro" id="IPR050739">
    <property type="entry name" value="MFP"/>
</dbReference>
<dbReference type="SUPFAM" id="SSF51230">
    <property type="entry name" value="Single hybrid motif"/>
    <property type="match status" value="1"/>
</dbReference>
<evidence type="ECO:0000313" key="7">
    <source>
        <dbReference type="Proteomes" id="UP001597548"/>
    </source>
</evidence>
<keyword evidence="7" id="KW-1185">Reference proteome</keyword>
<dbReference type="EMBL" id="JBHUOS010000016">
    <property type="protein sequence ID" value="MFD2917714.1"/>
    <property type="molecule type" value="Genomic_DNA"/>
</dbReference>
<dbReference type="InterPro" id="IPR011053">
    <property type="entry name" value="Single_hybrid_motif"/>
</dbReference>
<keyword evidence="3 5" id="KW-1133">Transmembrane helix</keyword>
<protein>
    <submittedName>
        <fullName evidence="6">HlyD family secretion protein</fullName>
    </submittedName>
</protein>
<comment type="caution">
    <text evidence="6">The sequence shown here is derived from an EMBL/GenBank/DDBJ whole genome shotgun (WGS) entry which is preliminary data.</text>
</comment>
<sequence>MLNISNNKLNTKVDLSSYKSVKKVFHKRHFKHFNRFLLAFAIVVFVVMFLPWTQNINSRGSVTTLTPDQRPQTIQSVIPGRIEKWYVREGDFVKKGDTILFISEVKNEYFDPNLVNRTGQQIKAKEASVSSYGSKVNALNNQIGALSTERGLKLQQAQNKLLQSKLKVKSDSIDLEAVKINLGIAERQIGAIEKLYEEGLKSLTQLEEKRSKFQESQSKLISQENKFLASKNEVLNAMVEINRVRAEYSDKISKAQSDKFTAESNGFDAEAQVTKLESDYTSYEMRNDMYYIKAPQNGYINKALKGGIGETFKEGERLVGIMPSNYDLAVETFVNPIDLPLIHLNEKVRVQFDGWPAIIFSGWPNVSYGTYGAKVVAIENFISDNGKFRILLAPDETDYEWPEAIRVGSGAKTIALLEDVPIWFELWRNLNGFPPNYYQPEGTSQTKKEK</sequence>
<evidence type="ECO:0000256" key="3">
    <source>
        <dbReference type="ARBA" id="ARBA00022989"/>
    </source>
</evidence>
<dbReference type="Gene3D" id="2.40.50.100">
    <property type="match status" value="1"/>
</dbReference>